<protein>
    <submittedName>
        <fullName evidence="5">Uncharacterized protein</fullName>
    </submittedName>
</protein>
<feature type="region of interest" description="Disordered" evidence="3">
    <location>
        <begin position="18"/>
        <end position="67"/>
    </location>
</feature>
<reference evidence="5 6" key="1">
    <citation type="journal article" date="2024" name="BMC Genomics">
        <title>Genome assembly of redclaw crayfish (Cherax quadricarinatus) provides insights into its immune adaptation and hypoxia tolerance.</title>
        <authorList>
            <person name="Liu Z."/>
            <person name="Zheng J."/>
            <person name="Li H."/>
            <person name="Fang K."/>
            <person name="Wang S."/>
            <person name="He J."/>
            <person name="Zhou D."/>
            <person name="Weng S."/>
            <person name="Chi M."/>
            <person name="Gu Z."/>
            <person name="He J."/>
            <person name="Li F."/>
            <person name="Wang M."/>
        </authorList>
    </citation>
    <scope>NUCLEOTIDE SEQUENCE [LARGE SCALE GENOMIC DNA]</scope>
    <source>
        <strain evidence="5">ZL_2023a</strain>
    </source>
</reference>
<dbReference type="Proteomes" id="UP001445076">
    <property type="component" value="Unassembled WGS sequence"/>
</dbReference>
<comment type="caution">
    <text evidence="5">The sequence shown here is derived from an EMBL/GenBank/DDBJ whole genome shotgun (WGS) entry which is preliminary data.</text>
</comment>
<dbReference type="PROSITE" id="PS51155">
    <property type="entry name" value="CHIT_BIND_RR_2"/>
    <property type="match status" value="1"/>
</dbReference>
<accession>A0AAW0Y1M7</accession>
<evidence type="ECO:0000256" key="1">
    <source>
        <dbReference type="ARBA" id="ARBA00022460"/>
    </source>
</evidence>
<dbReference type="GO" id="GO:0008010">
    <property type="term" value="F:structural constituent of chitin-based larval cuticle"/>
    <property type="evidence" value="ECO:0007669"/>
    <property type="project" value="TreeGrafter"/>
</dbReference>
<dbReference type="InterPro" id="IPR031311">
    <property type="entry name" value="CHIT_BIND_RR_consensus"/>
</dbReference>
<name>A0AAW0Y1M7_CHEQU</name>
<dbReference type="InterPro" id="IPR000618">
    <property type="entry name" value="Insect_cuticle"/>
</dbReference>
<keyword evidence="6" id="KW-1185">Reference proteome</keyword>
<feature type="compositionally biased region" description="Polar residues" evidence="3">
    <location>
        <begin position="55"/>
        <end position="67"/>
    </location>
</feature>
<dbReference type="InterPro" id="IPR050468">
    <property type="entry name" value="Cuticle_Struct_Prot"/>
</dbReference>
<dbReference type="EMBL" id="JARKIK010000019">
    <property type="protein sequence ID" value="KAK8745508.1"/>
    <property type="molecule type" value="Genomic_DNA"/>
</dbReference>
<dbReference type="GO" id="GO:0062129">
    <property type="term" value="C:chitin-based extracellular matrix"/>
    <property type="evidence" value="ECO:0007669"/>
    <property type="project" value="TreeGrafter"/>
</dbReference>
<evidence type="ECO:0000256" key="2">
    <source>
        <dbReference type="PROSITE-ProRule" id="PRU00497"/>
    </source>
</evidence>
<keyword evidence="1 2" id="KW-0193">Cuticle</keyword>
<proteinExistence type="predicted"/>
<evidence type="ECO:0000256" key="4">
    <source>
        <dbReference type="SAM" id="SignalP"/>
    </source>
</evidence>
<evidence type="ECO:0000256" key="3">
    <source>
        <dbReference type="SAM" id="MobiDB-lite"/>
    </source>
</evidence>
<feature type="chain" id="PRO_5043362558" evidence="4">
    <location>
        <begin position="16"/>
        <end position="125"/>
    </location>
</feature>
<feature type="signal peptide" evidence="4">
    <location>
        <begin position="1"/>
        <end position="15"/>
    </location>
</feature>
<dbReference type="PROSITE" id="PS00233">
    <property type="entry name" value="CHIT_BIND_RR_1"/>
    <property type="match status" value="1"/>
</dbReference>
<sequence>MKLVVFALLVTLAAAAPRPDKDAETVVDERQDSGDGNFNYRFETSNGIKEDRTGTPGSEGQSNMQGSFSFTLADGTVAEVTFVADETGFNPKSPLLPIAHPLPPHALEQIAFAEEQRAKGVVFEK</sequence>
<dbReference type="PRINTS" id="PR00947">
    <property type="entry name" value="CUTICLE"/>
</dbReference>
<organism evidence="5 6">
    <name type="scientific">Cherax quadricarinatus</name>
    <name type="common">Australian red claw crayfish</name>
    <dbReference type="NCBI Taxonomy" id="27406"/>
    <lineage>
        <taxon>Eukaryota</taxon>
        <taxon>Metazoa</taxon>
        <taxon>Ecdysozoa</taxon>
        <taxon>Arthropoda</taxon>
        <taxon>Crustacea</taxon>
        <taxon>Multicrustacea</taxon>
        <taxon>Malacostraca</taxon>
        <taxon>Eumalacostraca</taxon>
        <taxon>Eucarida</taxon>
        <taxon>Decapoda</taxon>
        <taxon>Pleocyemata</taxon>
        <taxon>Astacidea</taxon>
        <taxon>Parastacoidea</taxon>
        <taxon>Parastacidae</taxon>
        <taxon>Cherax</taxon>
    </lineage>
</organism>
<dbReference type="PANTHER" id="PTHR10380:SF173">
    <property type="entry name" value="CUTICULAR PROTEIN 47EF, ISOFORM C-RELATED"/>
    <property type="match status" value="1"/>
</dbReference>
<dbReference type="Pfam" id="PF00379">
    <property type="entry name" value="Chitin_bind_4"/>
    <property type="match status" value="1"/>
</dbReference>
<dbReference type="PANTHER" id="PTHR10380">
    <property type="entry name" value="CUTICLE PROTEIN"/>
    <property type="match status" value="1"/>
</dbReference>
<evidence type="ECO:0000313" key="6">
    <source>
        <dbReference type="Proteomes" id="UP001445076"/>
    </source>
</evidence>
<keyword evidence="4" id="KW-0732">Signal</keyword>
<gene>
    <name evidence="5" type="ORF">OTU49_000227</name>
</gene>
<evidence type="ECO:0000313" key="5">
    <source>
        <dbReference type="EMBL" id="KAK8745508.1"/>
    </source>
</evidence>
<dbReference type="AlphaFoldDB" id="A0AAW0Y1M7"/>
<feature type="compositionally biased region" description="Basic and acidic residues" evidence="3">
    <location>
        <begin position="18"/>
        <end position="33"/>
    </location>
</feature>